<sequence>MLQTLTISEAAVGGIAPPPGYRVEQWTGETPEHLLASVAATRQSIDDAPATRSAVRAPEWTPEVVRAEEAEARAGGVEQRVAVAVEEATGLVVALTDVPLHPGDLTRTHWGTTVVMPAHRGHGLGRMVKAHLLRGLTADRPELEHVGTGTDSANSAMIRVNERLGFVTTREVVVVSRSL</sequence>
<dbReference type="Gene3D" id="3.40.630.30">
    <property type="match status" value="1"/>
</dbReference>
<dbReference type="SUPFAM" id="SSF55729">
    <property type="entry name" value="Acyl-CoA N-acyltransferases (Nat)"/>
    <property type="match status" value="1"/>
</dbReference>
<dbReference type="GO" id="GO:0016747">
    <property type="term" value="F:acyltransferase activity, transferring groups other than amino-acyl groups"/>
    <property type="evidence" value="ECO:0007669"/>
    <property type="project" value="InterPro"/>
</dbReference>
<protein>
    <submittedName>
        <fullName evidence="2">Protein N-acetyltransferase, RimJ/RimL family</fullName>
    </submittedName>
</protein>
<dbReference type="InterPro" id="IPR000182">
    <property type="entry name" value="GNAT_dom"/>
</dbReference>
<keyword evidence="2" id="KW-0808">Transferase</keyword>
<reference evidence="3" key="1">
    <citation type="submission" date="2016-10" db="EMBL/GenBank/DDBJ databases">
        <authorList>
            <person name="Varghese N."/>
            <person name="Submissions S."/>
        </authorList>
    </citation>
    <scope>NUCLEOTIDE SEQUENCE [LARGE SCALE GENOMIC DNA]</scope>
    <source>
        <strain evidence="3">CGMCC 4.6609</strain>
    </source>
</reference>
<evidence type="ECO:0000313" key="3">
    <source>
        <dbReference type="Proteomes" id="UP000199691"/>
    </source>
</evidence>
<dbReference type="Pfam" id="PF00583">
    <property type="entry name" value="Acetyltransf_1"/>
    <property type="match status" value="1"/>
</dbReference>
<dbReference type="EMBL" id="FNIX01000001">
    <property type="protein sequence ID" value="SDN99915.1"/>
    <property type="molecule type" value="Genomic_DNA"/>
</dbReference>
<dbReference type="Proteomes" id="UP000199691">
    <property type="component" value="Unassembled WGS sequence"/>
</dbReference>
<keyword evidence="3" id="KW-1185">Reference proteome</keyword>
<evidence type="ECO:0000259" key="1">
    <source>
        <dbReference type="Pfam" id="PF00583"/>
    </source>
</evidence>
<gene>
    <name evidence="2" type="ORF">SAMN05421507_101995</name>
</gene>
<organism evidence="2 3">
    <name type="scientific">Lentzea jiangxiensis</name>
    <dbReference type="NCBI Taxonomy" id="641025"/>
    <lineage>
        <taxon>Bacteria</taxon>
        <taxon>Bacillati</taxon>
        <taxon>Actinomycetota</taxon>
        <taxon>Actinomycetes</taxon>
        <taxon>Pseudonocardiales</taxon>
        <taxon>Pseudonocardiaceae</taxon>
        <taxon>Lentzea</taxon>
    </lineage>
</organism>
<accession>A0A1H0FZ39</accession>
<evidence type="ECO:0000313" key="2">
    <source>
        <dbReference type="EMBL" id="SDN99915.1"/>
    </source>
</evidence>
<feature type="domain" description="N-acetyltransferase" evidence="1">
    <location>
        <begin position="90"/>
        <end position="166"/>
    </location>
</feature>
<dbReference type="AlphaFoldDB" id="A0A1H0FZ39"/>
<dbReference type="STRING" id="641025.SAMN05421507_101995"/>
<proteinExistence type="predicted"/>
<name>A0A1H0FZ39_9PSEU</name>
<dbReference type="InterPro" id="IPR016181">
    <property type="entry name" value="Acyl_CoA_acyltransferase"/>
</dbReference>